<sequence length="98" mass="10213">MMLSRKIGIAALVAGTLGLASSASAAPLSPARALALAGDAVETVAYGCGPGFAPNAWGHCRPMYRRSGYYGPRRYYGPPAYARPVFHVGPYGAGLSFY</sequence>
<dbReference type="EMBL" id="BPRB01000105">
    <property type="protein sequence ID" value="GJE59929.1"/>
    <property type="molecule type" value="Genomic_DNA"/>
</dbReference>
<accession>A0ABQ4TZE6</accession>
<name>A0ABQ4TZE6_9HYPH</name>
<reference evidence="2" key="2">
    <citation type="submission" date="2021-08" db="EMBL/GenBank/DDBJ databases">
        <authorList>
            <person name="Tani A."/>
            <person name="Ola A."/>
            <person name="Ogura Y."/>
            <person name="Katsura K."/>
            <person name="Hayashi T."/>
        </authorList>
    </citation>
    <scope>NUCLEOTIDE SEQUENCE</scope>
    <source>
        <strain evidence="2">DSM 23632</strain>
    </source>
</reference>
<dbReference type="Proteomes" id="UP001055057">
    <property type="component" value="Unassembled WGS sequence"/>
</dbReference>
<feature type="signal peptide" evidence="1">
    <location>
        <begin position="1"/>
        <end position="25"/>
    </location>
</feature>
<organism evidence="2 3">
    <name type="scientific">Methylobacterium trifolii</name>
    <dbReference type="NCBI Taxonomy" id="1003092"/>
    <lineage>
        <taxon>Bacteria</taxon>
        <taxon>Pseudomonadati</taxon>
        <taxon>Pseudomonadota</taxon>
        <taxon>Alphaproteobacteria</taxon>
        <taxon>Hyphomicrobiales</taxon>
        <taxon>Methylobacteriaceae</taxon>
        <taxon>Methylobacterium</taxon>
    </lineage>
</organism>
<keyword evidence="1" id="KW-0732">Signal</keyword>
<dbReference type="InterPro" id="IPR058110">
    <property type="entry name" value="GCG_CRPN_dom"/>
</dbReference>
<evidence type="ECO:0000313" key="2">
    <source>
        <dbReference type="EMBL" id="GJE59929.1"/>
    </source>
</evidence>
<proteinExistence type="predicted"/>
<reference evidence="2" key="1">
    <citation type="journal article" date="2021" name="Front. Microbiol.">
        <title>Comprehensive Comparative Genomics and Phenotyping of Methylobacterium Species.</title>
        <authorList>
            <person name="Alessa O."/>
            <person name="Ogura Y."/>
            <person name="Fujitani Y."/>
            <person name="Takami H."/>
            <person name="Hayashi T."/>
            <person name="Sahin N."/>
            <person name="Tani A."/>
        </authorList>
    </citation>
    <scope>NUCLEOTIDE SEQUENCE</scope>
    <source>
        <strain evidence="2">DSM 23632</strain>
    </source>
</reference>
<feature type="chain" id="PRO_5047403934" description="Sulfur globule protein" evidence="1">
    <location>
        <begin position="26"/>
        <end position="98"/>
    </location>
</feature>
<evidence type="ECO:0008006" key="4">
    <source>
        <dbReference type="Google" id="ProtNLM"/>
    </source>
</evidence>
<keyword evidence="3" id="KW-1185">Reference proteome</keyword>
<evidence type="ECO:0000313" key="3">
    <source>
        <dbReference type="Proteomes" id="UP001055057"/>
    </source>
</evidence>
<evidence type="ECO:0000256" key="1">
    <source>
        <dbReference type="SAM" id="SignalP"/>
    </source>
</evidence>
<comment type="caution">
    <text evidence="2">The sequence shown here is derived from an EMBL/GenBank/DDBJ whole genome shotgun (WGS) entry which is preliminary data.</text>
</comment>
<gene>
    <name evidence="2" type="ORF">MPOCJGCO_2036</name>
</gene>
<dbReference type="RefSeq" id="WP_238182481.1">
    <property type="nucleotide sequence ID" value="NZ_BPRB01000105.1"/>
</dbReference>
<protein>
    <recommendedName>
        <fullName evidence="4">Sulfur globule protein</fullName>
    </recommendedName>
</protein>
<dbReference type="NCBIfam" id="NF047412">
    <property type="entry name" value="sig_GCG_CRPN_rpt"/>
    <property type="match status" value="1"/>
</dbReference>